<organism evidence="3">
    <name type="scientific">Timema bartmani</name>
    <dbReference type="NCBI Taxonomy" id="61472"/>
    <lineage>
        <taxon>Eukaryota</taxon>
        <taxon>Metazoa</taxon>
        <taxon>Ecdysozoa</taxon>
        <taxon>Arthropoda</taxon>
        <taxon>Hexapoda</taxon>
        <taxon>Insecta</taxon>
        <taxon>Pterygota</taxon>
        <taxon>Neoptera</taxon>
        <taxon>Polyneoptera</taxon>
        <taxon>Phasmatodea</taxon>
        <taxon>Timematodea</taxon>
        <taxon>Timematoidea</taxon>
        <taxon>Timematidae</taxon>
        <taxon>Timema</taxon>
    </lineage>
</organism>
<dbReference type="Pfam" id="PF00041">
    <property type="entry name" value="fn3"/>
    <property type="match status" value="1"/>
</dbReference>
<dbReference type="PANTHER" id="PTHR46708">
    <property type="entry name" value="TENASCIN"/>
    <property type="match status" value="1"/>
</dbReference>
<evidence type="ECO:0000256" key="1">
    <source>
        <dbReference type="ARBA" id="ARBA00022737"/>
    </source>
</evidence>
<evidence type="ECO:0000313" key="3">
    <source>
        <dbReference type="EMBL" id="CAD7446052.1"/>
    </source>
</evidence>
<proteinExistence type="predicted"/>
<gene>
    <name evidence="3" type="ORF">TBIB3V08_LOCUS8392</name>
</gene>
<dbReference type="PANTHER" id="PTHR46708:SF2">
    <property type="entry name" value="FIBRONECTIN TYPE-III DOMAIN-CONTAINING PROTEIN"/>
    <property type="match status" value="1"/>
</dbReference>
<dbReference type="EMBL" id="OD567709">
    <property type="protein sequence ID" value="CAD7446052.1"/>
    <property type="molecule type" value="Genomic_DNA"/>
</dbReference>
<dbReference type="InterPro" id="IPR036116">
    <property type="entry name" value="FN3_sf"/>
</dbReference>
<dbReference type="AlphaFoldDB" id="A0A7R9F325"/>
<dbReference type="InterPro" id="IPR013783">
    <property type="entry name" value="Ig-like_fold"/>
</dbReference>
<accession>A0A7R9F325</accession>
<dbReference type="Gene3D" id="2.60.40.10">
    <property type="entry name" value="Immunoglobulins"/>
    <property type="match status" value="1"/>
</dbReference>
<evidence type="ECO:0000259" key="2">
    <source>
        <dbReference type="PROSITE" id="PS50853"/>
    </source>
</evidence>
<dbReference type="SMART" id="SM00060">
    <property type="entry name" value="FN3"/>
    <property type="match status" value="2"/>
</dbReference>
<dbReference type="SUPFAM" id="SSF49265">
    <property type="entry name" value="Fibronectin type III"/>
    <property type="match status" value="3"/>
</dbReference>
<feature type="domain" description="Fibronectin type-III" evidence="2">
    <location>
        <begin position="477"/>
        <end position="571"/>
    </location>
</feature>
<keyword evidence="1" id="KW-0677">Repeat</keyword>
<dbReference type="InterPro" id="IPR003961">
    <property type="entry name" value="FN3_dom"/>
</dbReference>
<sequence length="630" mass="69013">MLLQIKALILIHSDLLETGSVTQVKHFLKPTLIVLTLFSQISFPTIDTSLLASIPLPVSPPLGALEPVTNLQLNLNVSPAIIKWTASSSDQACIDGYQVCWTVTTYLNDAESTNLTCHNVTKDVTSSNYIGQPYYCINYIAIVVTFGSGLRSQSINTNETALTIPPIDSTMIHSLVVEDITSTQVTFSWEPVYQGSPCATHYRVCHREQNSTVEPDCSNECFITNQELASVDMWEGVNLVWFVDDGGAGVQIPTGYTEIKMLFFTVVFVFAGTVLVKCQNCTELEPVSGLSLNVSTSPAIIEWTASNSSQECVEGYEVCLAVTTHHNTTASCINVTAEVTSFTAIQQIQHCVDYTATVTAFSIDGLRSNPVLTTHLYYPEFFIDNVINISRTVNSSSIILEAHTLPSYSLCTIHMVACMEAEFGSMCLDGTETEVKLEAHELFACTYYNTGFYVTTLVESTMSDILQIHTNNSETALIESVTVGIINPSNVTLSWQPVYLMSPCLSNYRVCHLEQNSLGEPSCSTLSSNLTTTILSDLKTLTDYTVNVSAIFPDETDSDVISITFRTSGPALDPRRFQISCEAVSLERGKTQPLEDNTPDRDLNLDLPVIGSLIYFESITLDHVTTGVVA</sequence>
<name>A0A7R9F325_9NEOP</name>
<protein>
    <recommendedName>
        <fullName evidence="2">Fibronectin type-III domain-containing protein</fullName>
    </recommendedName>
</protein>
<reference evidence="3" key="1">
    <citation type="submission" date="2020-11" db="EMBL/GenBank/DDBJ databases">
        <authorList>
            <person name="Tran Van P."/>
        </authorList>
    </citation>
    <scope>NUCLEOTIDE SEQUENCE</scope>
</reference>
<dbReference type="CDD" id="cd00063">
    <property type="entry name" value="FN3"/>
    <property type="match status" value="2"/>
</dbReference>
<dbReference type="InterPro" id="IPR050991">
    <property type="entry name" value="ECM_Regulatory_Proteins"/>
</dbReference>
<dbReference type="PROSITE" id="PS50853">
    <property type="entry name" value="FN3"/>
    <property type="match status" value="1"/>
</dbReference>